<evidence type="ECO:0000313" key="3">
    <source>
        <dbReference type="Proteomes" id="UP000887013"/>
    </source>
</evidence>
<evidence type="ECO:0000313" key="2">
    <source>
        <dbReference type="EMBL" id="GFT80796.1"/>
    </source>
</evidence>
<dbReference type="AlphaFoldDB" id="A0A8X6PNR9"/>
<name>A0A8X6PNR9_NEPPI</name>
<feature type="region of interest" description="Disordered" evidence="1">
    <location>
        <begin position="33"/>
        <end position="61"/>
    </location>
</feature>
<feature type="non-terminal residue" evidence="2">
    <location>
        <position position="1"/>
    </location>
</feature>
<feature type="compositionally biased region" description="Polar residues" evidence="1">
    <location>
        <begin position="33"/>
        <end position="44"/>
    </location>
</feature>
<keyword evidence="3" id="KW-1185">Reference proteome</keyword>
<comment type="caution">
    <text evidence="2">The sequence shown here is derived from an EMBL/GenBank/DDBJ whole genome shotgun (WGS) entry which is preliminary data.</text>
</comment>
<reference evidence="2" key="1">
    <citation type="submission" date="2020-08" db="EMBL/GenBank/DDBJ databases">
        <title>Multicomponent nature underlies the extraordinary mechanical properties of spider dragline silk.</title>
        <authorList>
            <person name="Kono N."/>
            <person name="Nakamura H."/>
            <person name="Mori M."/>
            <person name="Yoshida Y."/>
            <person name="Ohtoshi R."/>
            <person name="Malay A.D."/>
            <person name="Moran D.A.P."/>
            <person name="Tomita M."/>
            <person name="Numata K."/>
            <person name="Arakawa K."/>
        </authorList>
    </citation>
    <scope>NUCLEOTIDE SEQUENCE</scope>
</reference>
<sequence length="78" mass="8549">INAKQFSLSATDEISNSVKLKTIEKEYFPVASSSGLQSAENVDSNSDEDLEEQSVPKSTEKEHRITAIPICFTGLKIC</sequence>
<dbReference type="EMBL" id="BMAW01118643">
    <property type="protein sequence ID" value="GFT80796.1"/>
    <property type="molecule type" value="Genomic_DNA"/>
</dbReference>
<accession>A0A8X6PNR9</accession>
<gene>
    <name evidence="2" type="ORF">NPIL_11331</name>
</gene>
<evidence type="ECO:0000256" key="1">
    <source>
        <dbReference type="SAM" id="MobiDB-lite"/>
    </source>
</evidence>
<organism evidence="2 3">
    <name type="scientific">Nephila pilipes</name>
    <name type="common">Giant wood spider</name>
    <name type="synonym">Nephila maculata</name>
    <dbReference type="NCBI Taxonomy" id="299642"/>
    <lineage>
        <taxon>Eukaryota</taxon>
        <taxon>Metazoa</taxon>
        <taxon>Ecdysozoa</taxon>
        <taxon>Arthropoda</taxon>
        <taxon>Chelicerata</taxon>
        <taxon>Arachnida</taxon>
        <taxon>Araneae</taxon>
        <taxon>Araneomorphae</taxon>
        <taxon>Entelegynae</taxon>
        <taxon>Araneoidea</taxon>
        <taxon>Nephilidae</taxon>
        <taxon>Nephila</taxon>
    </lineage>
</organism>
<protein>
    <submittedName>
        <fullName evidence="2">Uncharacterized protein</fullName>
    </submittedName>
</protein>
<dbReference type="Proteomes" id="UP000887013">
    <property type="component" value="Unassembled WGS sequence"/>
</dbReference>
<proteinExistence type="predicted"/>